<evidence type="ECO:0000256" key="4">
    <source>
        <dbReference type="ARBA" id="ARBA00012640"/>
    </source>
</evidence>
<keyword evidence="6" id="KW-0479">Metal-binding</keyword>
<keyword evidence="7" id="KW-0378">Hydrolase</keyword>
<dbReference type="CDD" id="cd07500">
    <property type="entry name" value="HAD_PSP"/>
    <property type="match status" value="1"/>
</dbReference>
<dbReference type="PANTHER" id="PTHR43344">
    <property type="entry name" value="PHOSPHOSERINE PHOSPHATASE"/>
    <property type="match status" value="1"/>
</dbReference>
<dbReference type="InterPro" id="IPR023214">
    <property type="entry name" value="HAD_sf"/>
</dbReference>
<comment type="pathway">
    <text evidence="2">Amino-acid biosynthesis; L-serine biosynthesis; L-serine from 3-phospho-D-glycerate: step 3/3.</text>
</comment>
<dbReference type="GO" id="GO:0006564">
    <property type="term" value="P:L-serine biosynthetic process"/>
    <property type="evidence" value="ECO:0007669"/>
    <property type="project" value="UniProtKB-KW"/>
</dbReference>
<dbReference type="GO" id="GO:0000287">
    <property type="term" value="F:magnesium ion binding"/>
    <property type="evidence" value="ECO:0007669"/>
    <property type="project" value="TreeGrafter"/>
</dbReference>
<dbReference type="SFLD" id="SFLDS00003">
    <property type="entry name" value="Haloacid_Dehalogenase"/>
    <property type="match status" value="1"/>
</dbReference>
<dbReference type="GO" id="GO:0005737">
    <property type="term" value="C:cytoplasm"/>
    <property type="evidence" value="ECO:0007669"/>
    <property type="project" value="TreeGrafter"/>
</dbReference>
<evidence type="ECO:0000256" key="2">
    <source>
        <dbReference type="ARBA" id="ARBA00005135"/>
    </source>
</evidence>
<keyword evidence="5" id="KW-0028">Amino-acid biosynthesis</keyword>
<name>A0A076LGN2_9EURY</name>
<dbReference type="FunFam" id="3.40.50.1000:FF:000236">
    <property type="entry name" value="Phosphoserine phosphatase"/>
    <property type="match status" value="1"/>
</dbReference>
<dbReference type="SFLD" id="SFLDG01136">
    <property type="entry name" value="C1.6:_Phosphoserine_Phosphatas"/>
    <property type="match status" value="1"/>
</dbReference>
<dbReference type="SUPFAM" id="SSF56784">
    <property type="entry name" value="HAD-like"/>
    <property type="match status" value="1"/>
</dbReference>
<dbReference type="NCBIfam" id="TIGR01488">
    <property type="entry name" value="HAD-SF-IB"/>
    <property type="match status" value="1"/>
</dbReference>
<evidence type="ECO:0000256" key="9">
    <source>
        <dbReference type="ARBA" id="ARBA00023299"/>
    </source>
</evidence>
<gene>
    <name evidence="12" type="ORF">JH146_0762</name>
</gene>
<evidence type="ECO:0000256" key="6">
    <source>
        <dbReference type="ARBA" id="ARBA00022723"/>
    </source>
</evidence>
<evidence type="ECO:0000256" key="10">
    <source>
        <dbReference type="ARBA" id="ARBA00031693"/>
    </source>
</evidence>
<comment type="cofactor">
    <cofactor evidence="1">
        <name>Mg(2+)</name>
        <dbReference type="ChEBI" id="CHEBI:18420"/>
    </cofactor>
</comment>
<feature type="active site" description="Nucleophile" evidence="11">
    <location>
        <position position="11"/>
    </location>
</feature>
<comment type="similarity">
    <text evidence="3">Belongs to the HAD-like hydrolase superfamily. SerB family.</text>
</comment>
<dbReference type="Proteomes" id="UP000028781">
    <property type="component" value="Chromosome"/>
</dbReference>
<dbReference type="InterPro" id="IPR004469">
    <property type="entry name" value="PSP"/>
</dbReference>
<evidence type="ECO:0000256" key="7">
    <source>
        <dbReference type="ARBA" id="ARBA00022801"/>
    </source>
</evidence>
<dbReference type="GeneID" id="24891365"/>
<dbReference type="STRING" id="1301915.JH146_0762"/>
<dbReference type="HOGENOM" id="CLU_036368_4_3_2"/>
<dbReference type="SFLD" id="SFLDG01137">
    <property type="entry name" value="C1.6.1:_Phosphoserine_Phosphat"/>
    <property type="match status" value="1"/>
</dbReference>
<evidence type="ECO:0000313" key="12">
    <source>
        <dbReference type="EMBL" id="AIJ05608.1"/>
    </source>
</evidence>
<dbReference type="AlphaFoldDB" id="A0A076LGN2"/>
<dbReference type="Gene3D" id="3.40.50.1000">
    <property type="entry name" value="HAD superfamily/HAD-like"/>
    <property type="match status" value="1"/>
</dbReference>
<evidence type="ECO:0000256" key="1">
    <source>
        <dbReference type="ARBA" id="ARBA00001946"/>
    </source>
</evidence>
<evidence type="ECO:0000313" key="13">
    <source>
        <dbReference type="Proteomes" id="UP000028781"/>
    </source>
</evidence>
<dbReference type="NCBIfam" id="TIGR00338">
    <property type="entry name" value="serB"/>
    <property type="match status" value="1"/>
</dbReference>
<feature type="active site" description="Proton donor" evidence="11">
    <location>
        <position position="13"/>
    </location>
</feature>
<evidence type="ECO:0000256" key="11">
    <source>
        <dbReference type="PIRSR" id="PIRSR604469-1"/>
    </source>
</evidence>
<dbReference type="RefSeq" id="WP_048201772.1">
    <property type="nucleotide sequence ID" value="NZ_CP009149.1"/>
</dbReference>
<proteinExistence type="inferred from homology"/>
<evidence type="ECO:0000256" key="3">
    <source>
        <dbReference type="ARBA" id="ARBA00009184"/>
    </source>
</evidence>
<dbReference type="Pfam" id="PF00702">
    <property type="entry name" value="Hydrolase"/>
    <property type="match status" value="1"/>
</dbReference>
<dbReference type="EMBL" id="CP009149">
    <property type="protein sequence ID" value="AIJ05608.1"/>
    <property type="molecule type" value="Genomic_DNA"/>
</dbReference>
<keyword evidence="8" id="KW-0460">Magnesium</keyword>
<sequence>MEKKKKLILFDFDSTLVNNETIDEIAREAGVEEEVKKITKEAMEGKLNFEQSLRKRVSLLKDLPIEKVEKAIERITPTEGAEETIKELKNRGYVVAVVSGGFDIAVNKIKEKLGLDYAFANRLIVKDGKLTGEVDGEVLKENAKGEILEKIAKIEGIKLEDTVAVGDGANDISMFKKAGLKIAFCAKPILKEKADICIEKRDLREILKYIK</sequence>
<dbReference type="InterPro" id="IPR050582">
    <property type="entry name" value="HAD-like_SerB"/>
</dbReference>
<dbReference type="UniPathway" id="UPA00135">
    <property type="reaction ID" value="UER00198"/>
</dbReference>
<dbReference type="InterPro" id="IPR036412">
    <property type="entry name" value="HAD-like_sf"/>
</dbReference>
<dbReference type="GO" id="GO:0036424">
    <property type="term" value="F:L-phosphoserine phosphatase activity"/>
    <property type="evidence" value="ECO:0007669"/>
    <property type="project" value="InterPro"/>
</dbReference>
<protein>
    <recommendedName>
        <fullName evidence="4">phosphoserine phosphatase</fullName>
        <ecNumber evidence="4">3.1.3.3</ecNumber>
    </recommendedName>
    <alternativeName>
        <fullName evidence="10">O-phosphoserine phosphohydrolase</fullName>
    </alternativeName>
</protein>
<dbReference type="PANTHER" id="PTHR43344:SF2">
    <property type="entry name" value="PHOSPHOSERINE PHOSPHATASE"/>
    <property type="match status" value="1"/>
</dbReference>
<dbReference type="SFLD" id="SFLDG01129">
    <property type="entry name" value="C1.5:_HAD__Beta-PGM__Phosphata"/>
    <property type="match status" value="1"/>
</dbReference>
<reference evidence="12 13" key="1">
    <citation type="journal article" date="2015" name="Int. J. Syst. Evol. Microbiol.">
        <title>M ethanocaldococcus bathoardescens sp. nov., a hyperthermophilic methanogen isolated from a volcanically active deep-sea hydrothermal vent.</title>
        <authorList>
            <person name="Stewart L.C."/>
            <person name="Jung J.H."/>
            <person name="Kim Y.T."/>
            <person name="Kwon S.W."/>
            <person name="Park C.S."/>
            <person name="Holden J.F."/>
        </authorList>
    </citation>
    <scope>NUCLEOTIDE SEQUENCE [LARGE SCALE GENOMIC DNA]</scope>
    <source>
        <strain evidence="12 13">JH146</strain>
    </source>
</reference>
<dbReference type="KEGG" id="mjh:JH146_0762"/>
<evidence type="ECO:0000256" key="5">
    <source>
        <dbReference type="ARBA" id="ARBA00022605"/>
    </source>
</evidence>
<dbReference type="SFLD" id="SFLDF00029">
    <property type="entry name" value="phosphoserine_phosphatase"/>
    <property type="match status" value="1"/>
</dbReference>
<organism evidence="12 13">
    <name type="scientific">Methanocaldococcus bathoardescens</name>
    <dbReference type="NCBI Taxonomy" id="1301915"/>
    <lineage>
        <taxon>Archaea</taxon>
        <taxon>Methanobacteriati</taxon>
        <taxon>Methanobacteriota</taxon>
        <taxon>Methanomada group</taxon>
        <taxon>Methanococci</taxon>
        <taxon>Methanococcales</taxon>
        <taxon>Methanocaldococcaceae</taxon>
        <taxon>Methanocaldococcus</taxon>
    </lineage>
</organism>
<keyword evidence="9" id="KW-0718">Serine biosynthesis</keyword>
<dbReference type="EC" id="3.1.3.3" evidence="4"/>
<evidence type="ECO:0000256" key="8">
    <source>
        <dbReference type="ARBA" id="ARBA00022842"/>
    </source>
</evidence>
<dbReference type="OrthoDB" id="10041at2157"/>
<accession>A0A076LGN2</accession>
<keyword evidence="13" id="KW-1185">Reference proteome</keyword>